<dbReference type="NCBIfam" id="NF033538">
    <property type="entry name" value="transpos_IS91"/>
    <property type="match status" value="1"/>
</dbReference>
<dbReference type="InterPro" id="IPR026889">
    <property type="entry name" value="Zn_Tnp"/>
</dbReference>
<sequence length="394" mass="46232">MIEVQDILLKYGDEYIRRHRLPPHLRKVLSNIKASRTSELGGHIDECEACGHIRISYNSCRDRHCPKCQTLAKEKWIEARKNDLLPVSYFHVVFTIPQELNFLVLTNQKEMYSILFKATSETLLELSRDRKYLGGEIGFTTILHTWGQNLMNHPHIHCIVPSGGLSLDGTRWISSRKDFFIPVKVLSRKFRGKFLYYLKKEYYNNPKLKFVNEAEDLKYKDIFQCFIDKLYKKNWIVYCKPPFGSAEHVIEYLGRYTHRVAISNNRIIAFQNSYVVFKWRDYSDNNKEKYMTVTAEEFIRRFIMHILPPKFVKIRHYGILSNRNRTTKLKKCKRILKMSVSKNESVSKLSTAELLLKLTGIDINICPCCKGNISIKRRVEPRICAPPIRAAKIS</sequence>
<proteinExistence type="predicted"/>
<dbReference type="OrthoDB" id="9791273at2"/>
<dbReference type="Proteomes" id="UP000076603">
    <property type="component" value="Unassembled WGS sequence"/>
</dbReference>
<name>A0A161WR86_9CLOT</name>
<evidence type="ECO:0000313" key="3">
    <source>
        <dbReference type="EMBL" id="KZL89228.1"/>
    </source>
</evidence>
<accession>A0A161WR86</accession>
<dbReference type="GO" id="GO:0004803">
    <property type="term" value="F:transposase activity"/>
    <property type="evidence" value="ECO:0007669"/>
    <property type="project" value="InterPro"/>
</dbReference>
<dbReference type="Pfam" id="PF14319">
    <property type="entry name" value="Zn_Tnp_IS91"/>
    <property type="match status" value="1"/>
</dbReference>
<reference evidence="3 4" key="1">
    <citation type="submission" date="2016-04" db="EMBL/GenBank/DDBJ databases">
        <title>Genome sequence of Clostridium magnum DSM 2767.</title>
        <authorList>
            <person name="Poehlein A."/>
            <person name="Uhlig R."/>
            <person name="Fischer R."/>
            <person name="Bahl H."/>
            <person name="Daniel R."/>
        </authorList>
    </citation>
    <scope>NUCLEOTIDE SEQUENCE [LARGE SCALE GENOMIC DNA]</scope>
    <source>
        <strain evidence="3 4">DSM 2767</strain>
    </source>
</reference>
<dbReference type="EMBL" id="LWAE01000010">
    <property type="protein sequence ID" value="KZL89228.1"/>
    <property type="molecule type" value="Genomic_DNA"/>
</dbReference>
<comment type="caution">
    <text evidence="3">The sequence shown here is derived from an EMBL/GenBank/DDBJ whole genome shotgun (WGS) entry which is preliminary data.</text>
</comment>
<dbReference type="RefSeq" id="WP_066629764.1">
    <property type="nucleotide sequence ID" value="NZ_FQXL01000058.1"/>
</dbReference>
<dbReference type="PANTHER" id="PTHR37023">
    <property type="entry name" value="TRANSPOSASE"/>
    <property type="match status" value="1"/>
</dbReference>
<evidence type="ECO:0000259" key="1">
    <source>
        <dbReference type="Pfam" id="PF04986"/>
    </source>
</evidence>
<feature type="domain" description="Transposase IS801/IS1294" evidence="1">
    <location>
        <begin position="138"/>
        <end position="323"/>
    </location>
</feature>
<organism evidence="3 4">
    <name type="scientific">Clostridium magnum DSM 2767</name>
    <dbReference type="NCBI Taxonomy" id="1121326"/>
    <lineage>
        <taxon>Bacteria</taxon>
        <taxon>Bacillati</taxon>
        <taxon>Bacillota</taxon>
        <taxon>Clostridia</taxon>
        <taxon>Eubacteriales</taxon>
        <taxon>Clostridiaceae</taxon>
        <taxon>Clostridium</taxon>
    </lineage>
</organism>
<dbReference type="AlphaFoldDB" id="A0A161WR86"/>
<evidence type="ECO:0000313" key="4">
    <source>
        <dbReference type="Proteomes" id="UP000076603"/>
    </source>
</evidence>
<feature type="domain" description="Transposase zinc-binding" evidence="2">
    <location>
        <begin position="8"/>
        <end position="96"/>
    </location>
</feature>
<keyword evidence="4" id="KW-1185">Reference proteome</keyword>
<dbReference type="InterPro" id="IPR007069">
    <property type="entry name" value="Transposase_32"/>
</dbReference>
<dbReference type="GO" id="GO:0003677">
    <property type="term" value="F:DNA binding"/>
    <property type="evidence" value="ECO:0007669"/>
    <property type="project" value="InterPro"/>
</dbReference>
<dbReference type="STRING" id="1121326.CLMAG_54460"/>
<evidence type="ECO:0000259" key="2">
    <source>
        <dbReference type="Pfam" id="PF14319"/>
    </source>
</evidence>
<gene>
    <name evidence="3" type="ORF">CLMAG_54460</name>
</gene>
<dbReference type="Pfam" id="PF04986">
    <property type="entry name" value="Y2_Tnp"/>
    <property type="match status" value="1"/>
</dbReference>
<protein>
    <submittedName>
        <fullName evidence="3">Putative transposase</fullName>
    </submittedName>
</protein>
<dbReference type="InterPro" id="IPR054832">
    <property type="entry name" value="transpos_IS91"/>
</dbReference>
<dbReference type="PATRIC" id="fig|1121326.3.peg.5515"/>
<dbReference type="GO" id="GO:0006313">
    <property type="term" value="P:DNA transposition"/>
    <property type="evidence" value="ECO:0007669"/>
    <property type="project" value="InterPro"/>
</dbReference>
<dbReference type="PANTHER" id="PTHR37023:SF1">
    <property type="entry name" value="ISSOD25 TRANSPOSASE TNPA_ISSOD25"/>
    <property type="match status" value="1"/>
</dbReference>